<evidence type="ECO:0000313" key="4">
    <source>
        <dbReference type="Proteomes" id="UP000016935"/>
    </source>
</evidence>
<protein>
    <submittedName>
        <fullName evidence="3">Uncharacterized protein</fullName>
    </submittedName>
</protein>
<dbReference type="AlphaFoldDB" id="R0JY80"/>
<evidence type="ECO:0000256" key="1">
    <source>
        <dbReference type="SAM" id="MobiDB-lite"/>
    </source>
</evidence>
<reference evidence="3 4" key="1">
    <citation type="journal article" date="2012" name="PLoS Pathog.">
        <title>Diverse lifestyles and strategies of plant pathogenesis encoded in the genomes of eighteen Dothideomycetes fungi.</title>
        <authorList>
            <person name="Ohm R.A."/>
            <person name="Feau N."/>
            <person name="Henrissat B."/>
            <person name="Schoch C.L."/>
            <person name="Horwitz B.A."/>
            <person name="Barry K.W."/>
            <person name="Condon B.J."/>
            <person name="Copeland A.C."/>
            <person name="Dhillon B."/>
            <person name="Glaser F."/>
            <person name="Hesse C.N."/>
            <person name="Kosti I."/>
            <person name="LaButti K."/>
            <person name="Lindquist E.A."/>
            <person name="Lucas S."/>
            <person name="Salamov A.A."/>
            <person name="Bradshaw R.E."/>
            <person name="Ciuffetti L."/>
            <person name="Hamelin R.C."/>
            <person name="Kema G.H.J."/>
            <person name="Lawrence C."/>
            <person name="Scott J.A."/>
            <person name="Spatafora J.W."/>
            <person name="Turgeon B.G."/>
            <person name="de Wit P.J.G.M."/>
            <person name="Zhong S."/>
            <person name="Goodwin S.B."/>
            <person name="Grigoriev I.V."/>
        </authorList>
    </citation>
    <scope>NUCLEOTIDE SEQUENCE [LARGE SCALE GENOMIC DNA]</scope>
    <source>
        <strain evidence="4">28A</strain>
    </source>
</reference>
<proteinExistence type="predicted"/>
<keyword evidence="2" id="KW-1133">Transmembrane helix</keyword>
<reference evidence="3 4" key="2">
    <citation type="journal article" date="2013" name="PLoS Genet.">
        <title>Comparative genome structure, secondary metabolite, and effector coding capacity across Cochliobolus pathogens.</title>
        <authorList>
            <person name="Condon B.J."/>
            <person name="Leng Y."/>
            <person name="Wu D."/>
            <person name="Bushley K.E."/>
            <person name="Ohm R.A."/>
            <person name="Otillar R."/>
            <person name="Martin J."/>
            <person name="Schackwitz W."/>
            <person name="Grimwood J."/>
            <person name="MohdZainudin N."/>
            <person name="Xue C."/>
            <person name="Wang R."/>
            <person name="Manning V.A."/>
            <person name="Dhillon B."/>
            <person name="Tu Z.J."/>
            <person name="Steffenson B.J."/>
            <person name="Salamov A."/>
            <person name="Sun H."/>
            <person name="Lowry S."/>
            <person name="LaButti K."/>
            <person name="Han J."/>
            <person name="Copeland A."/>
            <person name="Lindquist E."/>
            <person name="Barry K."/>
            <person name="Schmutz J."/>
            <person name="Baker S.E."/>
            <person name="Ciuffetti L.M."/>
            <person name="Grigoriev I.V."/>
            <person name="Zhong S."/>
            <person name="Turgeon B.G."/>
        </authorList>
    </citation>
    <scope>NUCLEOTIDE SEQUENCE [LARGE SCALE GENOMIC DNA]</scope>
    <source>
        <strain evidence="4">28A</strain>
    </source>
</reference>
<feature type="transmembrane region" description="Helical" evidence="2">
    <location>
        <begin position="92"/>
        <end position="110"/>
    </location>
</feature>
<keyword evidence="4" id="KW-1185">Reference proteome</keyword>
<sequence length="127" mass="13612">MDIADDADELRCSSATSSTATTATKNDHCQNSNSGMAVAVAVAPVAVQHCHCPMPTRPHQEYEHGRPKGGGDVTYGSDGTGRVRDKKKGPRFILWLLLLSCSSAVSVWHMCLSSDLPFRLAHTSCPT</sequence>
<name>R0JY80_EXST2</name>
<keyword evidence="2" id="KW-0812">Transmembrane</keyword>
<dbReference type="HOGENOM" id="CLU_1971860_0_0_1"/>
<gene>
    <name evidence="3" type="ORF">SETTUDRAFT_36055</name>
</gene>
<keyword evidence="2" id="KW-0472">Membrane</keyword>
<dbReference type="RefSeq" id="XP_008031277.1">
    <property type="nucleotide sequence ID" value="XM_008033086.1"/>
</dbReference>
<dbReference type="GeneID" id="19404083"/>
<evidence type="ECO:0000313" key="3">
    <source>
        <dbReference type="EMBL" id="EOA81182.1"/>
    </source>
</evidence>
<dbReference type="EMBL" id="KB908877">
    <property type="protein sequence ID" value="EOA81182.1"/>
    <property type="molecule type" value="Genomic_DNA"/>
</dbReference>
<feature type="region of interest" description="Disordered" evidence="1">
    <location>
        <begin position="57"/>
        <end position="83"/>
    </location>
</feature>
<evidence type="ECO:0000256" key="2">
    <source>
        <dbReference type="SAM" id="Phobius"/>
    </source>
</evidence>
<accession>R0JY80</accession>
<organism evidence="3 4">
    <name type="scientific">Exserohilum turcicum (strain 28A)</name>
    <name type="common">Northern leaf blight fungus</name>
    <name type="synonym">Setosphaeria turcica</name>
    <dbReference type="NCBI Taxonomy" id="671987"/>
    <lineage>
        <taxon>Eukaryota</taxon>
        <taxon>Fungi</taxon>
        <taxon>Dikarya</taxon>
        <taxon>Ascomycota</taxon>
        <taxon>Pezizomycotina</taxon>
        <taxon>Dothideomycetes</taxon>
        <taxon>Pleosporomycetidae</taxon>
        <taxon>Pleosporales</taxon>
        <taxon>Pleosporineae</taxon>
        <taxon>Pleosporaceae</taxon>
        <taxon>Exserohilum</taxon>
    </lineage>
</organism>
<dbReference type="Proteomes" id="UP000016935">
    <property type="component" value="Unassembled WGS sequence"/>
</dbReference>